<feature type="compositionally biased region" description="Polar residues" evidence="2">
    <location>
        <begin position="219"/>
        <end position="231"/>
    </location>
</feature>
<gene>
    <name evidence="3" type="ORF">VNO78_27696</name>
</gene>
<dbReference type="InterPro" id="IPR004252">
    <property type="entry name" value="Probable_transposase_24"/>
</dbReference>
<sequence>MARRSDQYGVGSLDIPNANKRRNCPLVLSFSTLRIPFSPSSNTVLQSLQCKGSEVVGSQVKRDFSEAERRIEGSIEEVVSSLDMARLKSNASRKSTKGQLQMAQAEKDQNKEKASTSYGTRQHSRRLQQMNSQNPQSATSHTVSRHSDPPAWTADVTPTPSIQGDTPCTSQPTNSDAGRSPCTSDPPSRTSDVIPPSMQGVHSPCSSHQEHSDEERTFRSSVPLETNTNDGKPTLYLDGRGFLPSRPAAAGIGDIIQSNYTDPWPSWKKIPFSTRDSWFKEFLMKFSINPPDYNWAKKNFEMRGSILLTNRLNKGRITMCKPNWIKDDVWERLCEHWSSEGFKKKSAQAKANRASNFAASHTCGSISASQHRANMMKETGTTPTPLELFRRLHQRKDKTWVDRRSQQLNETFMLTMKHLTKKALVQGKPAPSELDVWCDVARSKRGKVYGLGMKSPVDAGRACYPDPSSSMEWVKKLEFDELRKEVEEVKNERDELEAKVANTERLIEHNNALIRELIENMNRQSMPPIYSKGKSRRG</sequence>
<name>A0AAN9XBL0_PSOTE</name>
<evidence type="ECO:0000313" key="4">
    <source>
        <dbReference type="Proteomes" id="UP001386955"/>
    </source>
</evidence>
<proteinExistence type="predicted"/>
<evidence type="ECO:0000256" key="2">
    <source>
        <dbReference type="SAM" id="MobiDB-lite"/>
    </source>
</evidence>
<dbReference type="GO" id="GO:0032196">
    <property type="term" value="P:transposition"/>
    <property type="evidence" value="ECO:0007669"/>
    <property type="project" value="InterPro"/>
</dbReference>
<reference evidence="3 4" key="1">
    <citation type="submission" date="2024-01" db="EMBL/GenBank/DDBJ databases">
        <title>The genomes of 5 underutilized Papilionoideae crops provide insights into root nodulation and disease resistanc.</title>
        <authorList>
            <person name="Jiang F."/>
        </authorList>
    </citation>
    <scope>NUCLEOTIDE SEQUENCE [LARGE SCALE GENOMIC DNA]</scope>
    <source>
        <strain evidence="3">DUOXIRENSHENG_FW03</strain>
        <tissue evidence="3">Leaves</tissue>
    </source>
</reference>
<protein>
    <recommendedName>
        <fullName evidence="5">Transposase</fullName>
    </recommendedName>
</protein>
<feature type="compositionally biased region" description="Polar residues" evidence="2">
    <location>
        <begin position="115"/>
        <end position="142"/>
    </location>
</feature>
<organism evidence="3 4">
    <name type="scientific">Psophocarpus tetragonolobus</name>
    <name type="common">Winged bean</name>
    <name type="synonym">Dolichos tetragonolobus</name>
    <dbReference type="NCBI Taxonomy" id="3891"/>
    <lineage>
        <taxon>Eukaryota</taxon>
        <taxon>Viridiplantae</taxon>
        <taxon>Streptophyta</taxon>
        <taxon>Embryophyta</taxon>
        <taxon>Tracheophyta</taxon>
        <taxon>Spermatophyta</taxon>
        <taxon>Magnoliopsida</taxon>
        <taxon>eudicotyledons</taxon>
        <taxon>Gunneridae</taxon>
        <taxon>Pentapetalae</taxon>
        <taxon>rosids</taxon>
        <taxon>fabids</taxon>
        <taxon>Fabales</taxon>
        <taxon>Fabaceae</taxon>
        <taxon>Papilionoideae</taxon>
        <taxon>50 kb inversion clade</taxon>
        <taxon>NPAAA clade</taxon>
        <taxon>indigoferoid/millettioid clade</taxon>
        <taxon>Phaseoleae</taxon>
        <taxon>Psophocarpus</taxon>
    </lineage>
</organism>
<dbReference type="Pfam" id="PF03004">
    <property type="entry name" value="Transposase_24"/>
    <property type="match status" value="1"/>
</dbReference>
<feature type="compositionally biased region" description="Basic and acidic residues" evidence="2">
    <location>
        <begin position="208"/>
        <end position="218"/>
    </location>
</feature>
<dbReference type="Proteomes" id="UP001386955">
    <property type="component" value="Unassembled WGS sequence"/>
</dbReference>
<feature type="compositionally biased region" description="Basic and acidic residues" evidence="2">
    <location>
        <begin position="105"/>
        <end position="114"/>
    </location>
</feature>
<keyword evidence="1" id="KW-0175">Coiled coil</keyword>
<dbReference type="PANTHER" id="PTHR33157:SF12">
    <property type="entry name" value="TRANSPOSASE TNP1_EN_SPM-LIKE DOMAIN-CONTAINING PROTEIN"/>
    <property type="match status" value="1"/>
</dbReference>
<evidence type="ECO:0000256" key="1">
    <source>
        <dbReference type="SAM" id="Coils"/>
    </source>
</evidence>
<keyword evidence="4" id="KW-1185">Reference proteome</keyword>
<feature type="region of interest" description="Disordered" evidence="2">
    <location>
        <begin position="89"/>
        <end position="235"/>
    </location>
</feature>
<dbReference type="InterPro" id="IPR039266">
    <property type="entry name" value="EN-1/SPM"/>
</dbReference>
<dbReference type="PANTHER" id="PTHR33157">
    <property type="entry name" value="AUTONOMOUS TRANSPOSABLE ELEMENT EN-1 MOSAIC PROTEIN-RELATED"/>
    <property type="match status" value="1"/>
</dbReference>
<comment type="caution">
    <text evidence="3">The sequence shown here is derived from an EMBL/GenBank/DDBJ whole genome shotgun (WGS) entry which is preliminary data.</text>
</comment>
<feature type="compositionally biased region" description="Polar residues" evidence="2">
    <location>
        <begin position="156"/>
        <end position="191"/>
    </location>
</feature>
<evidence type="ECO:0008006" key="5">
    <source>
        <dbReference type="Google" id="ProtNLM"/>
    </source>
</evidence>
<feature type="coiled-coil region" evidence="1">
    <location>
        <begin position="479"/>
        <end position="513"/>
    </location>
</feature>
<dbReference type="EMBL" id="JAYMYS010000007">
    <property type="protein sequence ID" value="KAK7387151.1"/>
    <property type="molecule type" value="Genomic_DNA"/>
</dbReference>
<evidence type="ECO:0000313" key="3">
    <source>
        <dbReference type="EMBL" id="KAK7387151.1"/>
    </source>
</evidence>
<feature type="compositionally biased region" description="Polar residues" evidence="2">
    <location>
        <begin position="89"/>
        <end position="102"/>
    </location>
</feature>
<accession>A0AAN9XBL0</accession>
<dbReference type="AlphaFoldDB" id="A0AAN9XBL0"/>